<feature type="region of interest" description="Disordered" evidence="1">
    <location>
        <begin position="208"/>
        <end position="240"/>
    </location>
</feature>
<proteinExistence type="predicted"/>
<evidence type="ECO:0000313" key="2">
    <source>
        <dbReference type="EMBL" id="CAI2364613.1"/>
    </source>
</evidence>
<sequence>MASKPQTFLKSANCFKKLEKFRRSKSRTKEIKPVCDPSSKQVPDTKRTSKAKSKGKKPTNLSRNNFINSSLSRNTANSIGKYTSLKSGKKVPINIRQEERSTKRAKNSSRKRSKISVNLKKTKTKNGIYYRNSVAFNNPRSICLLNNPCGEKSVNFLKNPSLKLKTKSNSRNNKASIDGTSSVSFCNNFNPNIQIVIPSTKHVKSISRANAQTTNGRKQKLVLGKGVSRKKSSSRNSYSVSSKYSCDGLQRHSTFTNVPYNCSNF</sequence>
<evidence type="ECO:0000256" key="1">
    <source>
        <dbReference type="SAM" id="MobiDB-lite"/>
    </source>
</evidence>
<dbReference type="EMBL" id="CAMPGE010005773">
    <property type="protein sequence ID" value="CAI2364613.1"/>
    <property type="molecule type" value="Genomic_DNA"/>
</dbReference>
<dbReference type="Proteomes" id="UP001295684">
    <property type="component" value="Unassembled WGS sequence"/>
</dbReference>
<accession>A0AAD1UG67</accession>
<name>A0AAD1UG67_EUPCR</name>
<dbReference type="AlphaFoldDB" id="A0AAD1UG67"/>
<reference evidence="2" key="1">
    <citation type="submission" date="2023-07" db="EMBL/GenBank/DDBJ databases">
        <authorList>
            <consortium name="AG Swart"/>
            <person name="Singh M."/>
            <person name="Singh A."/>
            <person name="Seah K."/>
            <person name="Emmerich C."/>
        </authorList>
    </citation>
    <scope>NUCLEOTIDE SEQUENCE</scope>
    <source>
        <strain evidence="2">DP1</strain>
    </source>
</reference>
<gene>
    <name evidence="2" type="ORF">ECRASSUSDP1_LOCUS5958</name>
</gene>
<keyword evidence="3" id="KW-1185">Reference proteome</keyword>
<organism evidence="2 3">
    <name type="scientific">Euplotes crassus</name>
    <dbReference type="NCBI Taxonomy" id="5936"/>
    <lineage>
        <taxon>Eukaryota</taxon>
        <taxon>Sar</taxon>
        <taxon>Alveolata</taxon>
        <taxon>Ciliophora</taxon>
        <taxon>Intramacronucleata</taxon>
        <taxon>Spirotrichea</taxon>
        <taxon>Hypotrichia</taxon>
        <taxon>Euplotida</taxon>
        <taxon>Euplotidae</taxon>
        <taxon>Moneuplotes</taxon>
    </lineage>
</organism>
<feature type="compositionally biased region" description="Basic residues" evidence="1">
    <location>
        <begin position="48"/>
        <end position="57"/>
    </location>
</feature>
<evidence type="ECO:0000313" key="3">
    <source>
        <dbReference type="Proteomes" id="UP001295684"/>
    </source>
</evidence>
<comment type="caution">
    <text evidence="2">The sequence shown here is derived from an EMBL/GenBank/DDBJ whole genome shotgun (WGS) entry which is preliminary data.</text>
</comment>
<feature type="region of interest" description="Disordered" evidence="1">
    <location>
        <begin position="22"/>
        <end position="72"/>
    </location>
</feature>
<feature type="compositionally biased region" description="Polar residues" evidence="1">
    <location>
        <begin position="59"/>
        <end position="72"/>
    </location>
</feature>
<protein>
    <submittedName>
        <fullName evidence="2">Uncharacterized protein</fullName>
    </submittedName>
</protein>